<feature type="compositionally biased region" description="Basic residues" evidence="1">
    <location>
        <begin position="1"/>
        <end position="10"/>
    </location>
</feature>
<dbReference type="EMBL" id="AYTF01000001">
    <property type="protein sequence ID" value="ESV62893.1"/>
    <property type="molecule type" value="Genomic_DNA"/>
</dbReference>
<feature type="compositionally biased region" description="Basic and acidic residues" evidence="1">
    <location>
        <begin position="14"/>
        <end position="28"/>
    </location>
</feature>
<comment type="caution">
    <text evidence="2">The sequence shown here is derived from an EMBL/GenBank/DDBJ whole genome shotgun (WGS) entry which is preliminary data.</text>
</comment>
<evidence type="ECO:0000256" key="1">
    <source>
        <dbReference type="SAM" id="MobiDB-lite"/>
    </source>
</evidence>
<name>A0A829MG91_9MYCO</name>
<dbReference type="Proteomes" id="UP000018502">
    <property type="component" value="Unassembled WGS sequence"/>
</dbReference>
<protein>
    <submittedName>
        <fullName evidence="2">Uncharacterized protein</fullName>
    </submittedName>
</protein>
<dbReference type="AlphaFoldDB" id="A0A829MG91"/>
<organism evidence="2 3">
    <name type="scientific">Mycobacteroides abscessus MAB_091912_2446</name>
    <dbReference type="NCBI Taxonomy" id="1335414"/>
    <lineage>
        <taxon>Bacteria</taxon>
        <taxon>Bacillati</taxon>
        <taxon>Actinomycetota</taxon>
        <taxon>Actinomycetes</taxon>
        <taxon>Mycobacteriales</taxon>
        <taxon>Mycobacteriaceae</taxon>
        <taxon>Mycobacteroides</taxon>
        <taxon>Mycobacteroides abscessus</taxon>
    </lineage>
</organism>
<gene>
    <name evidence="2" type="ORF">L833_0264</name>
</gene>
<feature type="region of interest" description="Disordered" evidence="1">
    <location>
        <begin position="1"/>
        <end position="112"/>
    </location>
</feature>
<proteinExistence type="predicted"/>
<accession>A0A829MG91</accession>
<evidence type="ECO:0000313" key="2">
    <source>
        <dbReference type="EMBL" id="ESV62893.1"/>
    </source>
</evidence>
<evidence type="ECO:0000313" key="3">
    <source>
        <dbReference type="Proteomes" id="UP000018502"/>
    </source>
</evidence>
<sequence length="112" mass="12458">MRIVGRHHLPRWLDGQRRPTVGRRDGVAARRRRVGPGAQVGAGRRPGGVVPAGRGRSWRRAPGWRDRRRGSTCTGTAPDSRPPRVGAAGCRNRRHTADTDRRSPTARNRAWC</sequence>
<reference evidence="2 3" key="1">
    <citation type="journal article" date="2014" name="Emerg. Infect. Dis.">
        <title>High-level Relatedness among Mycobacterium abscessus subsp. massiliense Strains from Widely Separated Outbreaks.</title>
        <authorList>
            <person name="Tettelin H."/>
            <person name="Davidson R.M."/>
            <person name="Agrawal S."/>
            <person name="Aitken M.L."/>
            <person name="Shallom S."/>
            <person name="Hasan N.A."/>
            <person name="Strong M."/>
            <person name="Nogueira de Moura V.C."/>
            <person name="De Groote M.A."/>
            <person name="Duarte R.S."/>
            <person name="Hine E."/>
            <person name="Parankush S."/>
            <person name="Su Q."/>
            <person name="Daugherty S.C."/>
            <person name="Fraser C.M."/>
            <person name="Brown-Elliott B.A."/>
            <person name="Wallace R.J.Jr."/>
            <person name="Holland S.M."/>
            <person name="Sampaio E.P."/>
            <person name="Olivier K.N."/>
            <person name="Jackson M."/>
            <person name="Zelazny A.M."/>
        </authorList>
    </citation>
    <scope>NUCLEOTIDE SEQUENCE [LARGE SCALE GENOMIC DNA]</scope>
    <source>
        <strain evidence="2 3">MAB_091912_2446</strain>
    </source>
</reference>